<protein>
    <recommendedName>
        <fullName evidence="1">BHLH domain-containing protein</fullName>
    </recommendedName>
</protein>
<feature type="non-terminal residue" evidence="2">
    <location>
        <position position="68"/>
    </location>
</feature>
<dbReference type="PANTHER" id="PTHR23349:SF110">
    <property type="entry name" value="BHLH DOMAIN-CONTAINING PROTEIN"/>
    <property type="match status" value="1"/>
</dbReference>
<dbReference type="InterPro" id="IPR011598">
    <property type="entry name" value="bHLH_dom"/>
</dbReference>
<dbReference type="Gene3D" id="4.10.280.10">
    <property type="entry name" value="Helix-loop-helix DNA-binding domain"/>
    <property type="match status" value="1"/>
</dbReference>
<dbReference type="GO" id="GO:0006357">
    <property type="term" value="P:regulation of transcription by RNA polymerase II"/>
    <property type="evidence" value="ECO:0000318"/>
    <property type="project" value="GO_Central"/>
</dbReference>
<dbReference type="GO" id="GO:0000981">
    <property type="term" value="F:DNA-binding transcription factor activity, RNA polymerase II-specific"/>
    <property type="evidence" value="ECO:0000318"/>
    <property type="project" value="GO_Central"/>
</dbReference>
<dbReference type="AlphaFoldDB" id="A7RYA7"/>
<dbReference type="STRING" id="45351.A7RYA7"/>
<dbReference type="SUPFAM" id="SSF47459">
    <property type="entry name" value="HLH, helix-loop-helix DNA-binding domain"/>
    <property type="match status" value="1"/>
</dbReference>
<name>A7RYA7_NEMVE</name>
<accession>A7RYA7</accession>
<dbReference type="GO" id="GO:0000977">
    <property type="term" value="F:RNA polymerase II transcription regulatory region sequence-specific DNA binding"/>
    <property type="evidence" value="ECO:0000318"/>
    <property type="project" value="GO_Central"/>
</dbReference>
<gene>
    <name evidence="2" type="ORF">NEMVEDRAFT_v1g39186</name>
</gene>
<evidence type="ECO:0000259" key="1">
    <source>
        <dbReference type="PROSITE" id="PS50888"/>
    </source>
</evidence>
<keyword evidence="3" id="KW-1185">Reference proteome</keyword>
<dbReference type="InterPro" id="IPR050283">
    <property type="entry name" value="E-box_TF_Regulators"/>
</dbReference>
<reference evidence="2 3" key="1">
    <citation type="journal article" date="2007" name="Science">
        <title>Sea anemone genome reveals ancestral eumetazoan gene repertoire and genomic organization.</title>
        <authorList>
            <person name="Putnam N.H."/>
            <person name="Srivastava M."/>
            <person name="Hellsten U."/>
            <person name="Dirks B."/>
            <person name="Chapman J."/>
            <person name="Salamov A."/>
            <person name="Terry A."/>
            <person name="Shapiro H."/>
            <person name="Lindquist E."/>
            <person name="Kapitonov V.V."/>
            <person name="Jurka J."/>
            <person name="Genikhovich G."/>
            <person name="Grigoriev I.V."/>
            <person name="Lucas S.M."/>
            <person name="Steele R.E."/>
            <person name="Finnerty J.R."/>
            <person name="Technau U."/>
            <person name="Martindale M.Q."/>
            <person name="Rokhsar D.S."/>
        </authorList>
    </citation>
    <scope>NUCLEOTIDE SEQUENCE [LARGE SCALE GENOMIC DNA]</scope>
    <source>
        <strain evidence="3">CH2 X CH6</strain>
    </source>
</reference>
<dbReference type="SMART" id="SM00353">
    <property type="entry name" value="HLH"/>
    <property type="match status" value="1"/>
</dbReference>
<dbReference type="GO" id="GO:0046983">
    <property type="term" value="F:protein dimerization activity"/>
    <property type="evidence" value="ECO:0007669"/>
    <property type="project" value="InterPro"/>
</dbReference>
<dbReference type="PROSITE" id="PS50888">
    <property type="entry name" value="BHLH"/>
    <property type="match status" value="1"/>
</dbReference>
<evidence type="ECO:0000313" key="2">
    <source>
        <dbReference type="EMBL" id="EDO43666.1"/>
    </source>
</evidence>
<dbReference type="FunCoup" id="A7RYA7">
    <property type="interactions" value="5"/>
</dbReference>
<dbReference type="Proteomes" id="UP000001593">
    <property type="component" value="Unassembled WGS sequence"/>
</dbReference>
<evidence type="ECO:0000313" key="3">
    <source>
        <dbReference type="Proteomes" id="UP000001593"/>
    </source>
</evidence>
<dbReference type="EMBL" id="DS469552">
    <property type="protein sequence ID" value="EDO43666.1"/>
    <property type="molecule type" value="Genomic_DNA"/>
</dbReference>
<dbReference type="Pfam" id="PF00010">
    <property type="entry name" value="HLH"/>
    <property type="match status" value="1"/>
</dbReference>
<dbReference type="PhylomeDB" id="A7RYA7"/>
<sequence>RLTGVSRQRRLANTRERHRVQVLNAYIDRLRHLIPLFPGEKKPSKTETVHLAALYIEHMTEIIQNTEK</sequence>
<dbReference type="HOGENOM" id="CLU_171328_3_1_1"/>
<dbReference type="PANTHER" id="PTHR23349">
    <property type="entry name" value="BASIC HELIX-LOOP-HELIX TRANSCRIPTION FACTOR, TWIST"/>
    <property type="match status" value="1"/>
</dbReference>
<proteinExistence type="predicted"/>
<feature type="domain" description="BHLH" evidence="1">
    <location>
        <begin position="7"/>
        <end position="59"/>
    </location>
</feature>
<feature type="non-terminal residue" evidence="2">
    <location>
        <position position="1"/>
    </location>
</feature>
<dbReference type="InParanoid" id="A7RYA7"/>
<dbReference type="GO" id="GO:0032502">
    <property type="term" value="P:developmental process"/>
    <property type="evidence" value="ECO:0000318"/>
    <property type="project" value="GO_Central"/>
</dbReference>
<organism evidence="2 3">
    <name type="scientific">Nematostella vectensis</name>
    <name type="common">Starlet sea anemone</name>
    <dbReference type="NCBI Taxonomy" id="45351"/>
    <lineage>
        <taxon>Eukaryota</taxon>
        <taxon>Metazoa</taxon>
        <taxon>Cnidaria</taxon>
        <taxon>Anthozoa</taxon>
        <taxon>Hexacorallia</taxon>
        <taxon>Actiniaria</taxon>
        <taxon>Edwardsiidae</taxon>
        <taxon>Nematostella</taxon>
    </lineage>
</organism>
<dbReference type="InterPro" id="IPR036638">
    <property type="entry name" value="HLH_DNA-bd_sf"/>
</dbReference>